<evidence type="ECO:0000313" key="4">
    <source>
        <dbReference type="EMBL" id="SPS06200.1"/>
    </source>
</evidence>
<evidence type="ECO:0000259" key="1">
    <source>
        <dbReference type="Pfam" id="PF05838"/>
    </source>
</evidence>
<dbReference type="InterPro" id="IPR018537">
    <property type="entry name" value="Peptidoglycan-bd_3"/>
</dbReference>
<dbReference type="InterPro" id="IPR023346">
    <property type="entry name" value="Lysozyme-like_dom_sf"/>
</dbReference>
<gene>
    <name evidence="3" type="ORF">NITFAB_1137</name>
    <name evidence="4" type="ORF">NITFAB_1790</name>
</gene>
<dbReference type="Gene3D" id="1.20.141.10">
    <property type="entry name" value="Chitosanase, subunit A, domain 1"/>
    <property type="match status" value="1"/>
</dbReference>
<evidence type="ECO:0000259" key="2">
    <source>
        <dbReference type="Pfam" id="PF09374"/>
    </source>
</evidence>
<protein>
    <submittedName>
        <fullName evidence="3">Uncharacterized protein</fullName>
    </submittedName>
</protein>
<organism evidence="3">
    <name type="scientific">Candidatus Nitrotoga fabula</name>
    <dbReference type="NCBI Taxonomy" id="2182327"/>
    <lineage>
        <taxon>Bacteria</taxon>
        <taxon>Pseudomonadati</taxon>
        <taxon>Pseudomonadota</taxon>
        <taxon>Betaproteobacteria</taxon>
        <taxon>Nitrosomonadales</taxon>
        <taxon>Gallionellaceae</taxon>
        <taxon>Candidatus Nitrotoga</taxon>
    </lineage>
</organism>
<accession>A0A2X0QVL8</accession>
<dbReference type="AlphaFoldDB" id="A0A2X0QVL8"/>
<evidence type="ECO:0000313" key="3">
    <source>
        <dbReference type="EMBL" id="SPS05547.1"/>
    </source>
</evidence>
<dbReference type="EMBL" id="LS423452">
    <property type="protein sequence ID" value="SPS05547.1"/>
    <property type="molecule type" value="Genomic_DNA"/>
</dbReference>
<dbReference type="Pfam" id="PF09374">
    <property type="entry name" value="PG_binding_3"/>
    <property type="match status" value="1"/>
</dbReference>
<name>A0A2X0QVL8_9PROT</name>
<dbReference type="EMBL" id="LS423452">
    <property type="protein sequence ID" value="SPS06200.1"/>
    <property type="molecule type" value="Genomic_DNA"/>
</dbReference>
<proteinExistence type="predicted"/>
<dbReference type="SUPFAM" id="SSF53955">
    <property type="entry name" value="Lysozyme-like"/>
    <property type="match status" value="1"/>
</dbReference>
<feature type="domain" description="TtsA-like Glycoside hydrolase family 108" evidence="1">
    <location>
        <begin position="8"/>
        <end position="87"/>
    </location>
</feature>
<feature type="domain" description="Peptidoglycan binding" evidence="2">
    <location>
        <begin position="91"/>
        <end position="151"/>
    </location>
</feature>
<reference evidence="3" key="1">
    <citation type="submission" date="2018-05" db="EMBL/GenBank/DDBJ databases">
        <authorList>
            <person name="Lanie J.A."/>
            <person name="Ng W.-L."/>
            <person name="Kazmierczak K.M."/>
            <person name="Andrzejewski T.M."/>
            <person name="Davidsen T.M."/>
            <person name="Wayne K.J."/>
            <person name="Tettelin H."/>
            <person name="Glass J.I."/>
            <person name="Rusch D."/>
            <person name="Podicherti R."/>
            <person name="Tsui H.-C.T."/>
            <person name="Winkler M.E."/>
        </authorList>
    </citation>
    <scope>NUCLEOTIDE SEQUENCE</scope>
    <source>
        <strain evidence="3">KNB</strain>
    </source>
</reference>
<dbReference type="InterPro" id="IPR008565">
    <property type="entry name" value="TtsA-like_GH18_dom"/>
</dbReference>
<sequence length="164" mass="18244">MNFDDAFNELMKHEGGFANHPADPGGKTMFGITEAVAAENGYHGDMINIPSTLVRNIYFQQYWKPIHAEKLPAPIRYAVFDAAVNSGVGQAIRWLQRSLGVADDGKIGKITLGAAHQANPDQVIRFMLARRLDFMTRLSTWDSFGRGWARRIAKLLNHGGEDES</sequence>
<dbReference type="Pfam" id="PF05838">
    <property type="entry name" value="Glyco_hydro_108"/>
    <property type="match status" value="1"/>
</dbReference>
<dbReference type="CDD" id="cd13926">
    <property type="entry name" value="N-acetylmuramidase_GH108"/>
    <property type="match status" value="1"/>
</dbReference>